<sequence>MQSNYDDFLYGTGGGRGSTTLASQRRRGPVDLATGAVGPPHAALPPLPSAIPSVAPALATGTTAPLRLPALVPSSSADSPPSLHSHPPRPRTRGESSPSLAGTLYAQQDRGVNPFDRTPSSSSGSVQSPGGRPRFDSQASMMTTGPESSLPQRHNSRGSEARAAPSSKSVLTVALQRAQSAVLLDSANNYPSAIAAYSQAVRLLKEVMARVEDGSREMERKLSDAGTARRPGESEDEWGRRRAKYERKEKAKLDEARRLRVIHDTYEDRIRMLVQMGTPLPPPSPSFGSASSFPSSASSFPPSPDPLRATNHYRQPSSPLDPHRPLASHPYAYDAIASTPRTAAFAALQDGDGQGIGAAMLQVGQAGNSGVMASSTNEPVLSRLPVVTGDDRLSPGLEHPRQPTRPLSFASDSTAIAIARTTATDGAGSPVGFPSPVPLSPLDPMLALPVEVESAAPGPDGGTFALGDATMQPHGFTIAGDDPTVQPSRRHGAPTMRRGQSFGGDGSFRPVADGRPIEMMRGYSTGSIVPVRRGSSISALAFVEEGGAPVDIRPRPTRNASLVNPTTQDGTISQRRHHQQGSLEASIVVRAPSTDTERATPVDDFGQPRDSAKHESWATGSLPARLRSLSTSTGSGSGSRRPKLPPFEEMPVPGGHRTTLSGSSSGPPSRKSSVPTPTSLNAPSLGAPSLGRSPSASSIGSSASSSYPRRRVRPSFSGHASSQSVSSSGVYLSAGLANHPPPDATSREATLAIHPARRPFHLMRLVLSTMPPSAGGYVSEKLFIPAQIWTTSAGAKLVALETKVRMLDLLGTGLDALERAGRGLLLVPTASASARAVARQEADRFARELDGFEGLTEGVQSTLVRKSVSSAVEPKTGRKGSTASFASWSSKLSQSLNRVTNGARWVSIVRVRESRVDPSPDSLDSQAAYVEAIAKILKQAQFLDEHLALILPQPMTPADDTPYALLERSTRQQLERSLRRTSEFFGQVLCRFVLQDVGVLLDKCGWHVKRGGAWLSAD</sequence>
<evidence type="ECO:0000256" key="1">
    <source>
        <dbReference type="SAM" id="MobiDB-lite"/>
    </source>
</evidence>
<dbReference type="InterPro" id="IPR036181">
    <property type="entry name" value="MIT_dom_sf"/>
</dbReference>
<dbReference type="Proteomes" id="UP000237144">
    <property type="component" value="Unassembled WGS sequence"/>
</dbReference>
<dbReference type="PANTHER" id="PTHR37327:SF1">
    <property type="entry name" value="MICROTUBULE INTERACTING AND TRANSPORT DOMAIN-CONTAINING PROTEIN"/>
    <property type="match status" value="1"/>
</dbReference>
<feature type="region of interest" description="Disordered" evidence="1">
    <location>
        <begin position="551"/>
        <end position="725"/>
    </location>
</feature>
<feature type="compositionally biased region" description="Basic and acidic residues" evidence="1">
    <location>
        <begin position="214"/>
        <end position="223"/>
    </location>
</feature>
<dbReference type="STRING" id="741276.A0A2S5B5N0"/>
<feature type="region of interest" description="Disordered" evidence="1">
    <location>
        <begin position="477"/>
        <end position="509"/>
    </location>
</feature>
<feature type="compositionally biased region" description="Low complexity" evidence="1">
    <location>
        <begin position="625"/>
        <end position="634"/>
    </location>
</feature>
<evidence type="ECO:0000313" key="3">
    <source>
        <dbReference type="Proteomes" id="UP000237144"/>
    </source>
</evidence>
<gene>
    <name evidence="2" type="ORF">BMF94_4900</name>
</gene>
<feature type="compositionally biased region" description="Polar residues" evidence="1">
    <location>
        <begin position="137"/>
        <end position="153"/>
    </location>
</feature>
<evidence type="ECO:0000313" key="2">
    <source>
        <dbReference type="EMBL" id="POY72093.1"/>
    </source>
</evidence>
<dbReference type="OrthoDB" id="2528938at2759"/>
<feature type="compositionally biased region" description="Low complexity" evidence="1">
    <location>
        <begin position="686"/>
        <end position="707"/>
    </location>
</feature>
<organism evidence="2 3">
    <name type="scientific">Rhodotorula taiwanensis</name>
    <dbReference type="NCBI Taxonomy" id="741276"/>
    <lineage>
        <taxon>Eukaryota</taxon>
        <taxon>Fungi</taxon>
        <taxon>Dikarya</taxon>
        <taxon>Basidiomycota</taxon>
        <taxon>Pucciniomycotina</taxon>
        <taxon>Microbotryomycetes</taxon>
        <taxon>Sporidiobolales</taxon>
        <taxon>Sporidiobolaceae</taxon>
        <taxon>Rhodotorula</taxon>
    </lineage>
</organism>
<dbReference type="EMBL" id="PJQD01000059">
    <property type="protein sequence ID" value="POY72093.1"/>
    <property type="molecule type" value="Genomic_DNA"/>
</dbReference>
<accession>A0A2S5B5N0</accession>
<dbReference type="AlphaFoldDB" id="A0A2S5B5N0"/>
<protein>
    <recommendedName>
        <fullName evidence="4">MIT domain-containing protein</fullName>
    </recommendedName>
</protein>
<name>A0A2S5B5N0_9BASI</name>
<feature type="compositionally biased region" description="Low complexity" evidence="1">
    <location>
        <begin position="661"/>
        <end position="673"/>
    </location>
</feature>
<feature type="compositionally biased region" description="Low complexity" evidence="1">
    <location>
        <begin position="714"/>
        <end position="725"/>
    </location>
</feature>
<feature type="compositionally biased region" description="Basic and acidic residues" evidence="1">
    <location>
        <begin position="230"/>
        <end position="241"/>
    </location>
</feature>
<feature type="compositionally biased region" description="Polar residues" evidence="1">
    <location>
        <begin position="558"/>
        <end position="573"/>
    </location>
</feature>
<reference evidence="2 3" key="1">
    <citation type="journal article" date="2018" name="Front. Microbiol.">
        <title>Prospects for Fungal Bioremediation of Acidic Radioactive Waste Sites: Characterization and Genome Sequence of Rhodotorula taiwanensis MD1149.</title>
        <authorList>
            <person name="Tkavc R."/>
            <person name="Matrosova V.Y."/>
            <person name="Grichenko O.E."/>
            <person name="Gostincar C."/>
            <person name="Volpe R.P."/>
            <person name="Klimenkova P."/>
            <person name="Gaidamakova E.K."/>
            <person name="Zhou C.E."/>
            <person name="Stewart B.J."/>
            <person name="Lyman M.G."/>
            <person name="Malfatti S.A."/>
            <person name="Rubinfeld B."/>
            <person name="Courtot M."/>
            <person name="Singh J."/>
            <person name="Dalgard C.L."/>
            <person name="Hamilton T."/>
            <person name="Frey K.G."/>
            <person name="Gunde-Cimerman N."/>
            <person name="Dugan L."/>
            <person name="Daly M.J."/>
        </authorList>
    </citation>
    <scope>NUCLEOTIDE SEQUENCE [LARGE SCALE GENOMIC DNA]</scope>
    <source>
        <strain evidence="2 3">MD1149</strain>
    </source>
</reference>
<feature type="region of interest" description="Disordered" evidence="1">
    <location>
        <begin position="69"/>
        <end position="167"/>
    </location>
</feature>
<feature type="compositionally biased region" description="Low complexity" evidence="1">
    <location>
        <begin position="117"/>
        <end position="132"/>
    </location>
</feature>
<comment type="caution">
    <text evidence="2">The sequence shown here is derived from an EMBL/GenBank/DDBJ whole genome shotgun (WGS) entry which is preliminary data.</text>
</comment>
<feature type="compositionally biased region" description="Low complexity" evidence="1">
    <location>
        <begin position="69"/>
        <end position="85"/>
    </location>
</feature>
<feature type="region of interest" description="Disordered" evidence="1">
    <location>
        <begin position="214"/>
        <end position="241"/>
    </location>
</feature>
<feature type="region of interest" description="Disordered" evidence="1">
    <location>
        <begin position="277"/>
        <end position="326"/>
    </location>
</feature>
<keyword evidence="3" id="KW-1185">Reference proteome</keyword>
<proteinExistence type="predicted"/>
<feature type="region of interest" description="Disordered" evidence="1">
    <location>
        <begin position="1"/>
        <end position="54"/>
    </location>
</feature>
<feature type="compositionally biased region" description="Low complexity" evidence="1">
    <location>
        <begin position="286"/>
        <end position="300"/>
    </location>
</feature>
<feature type="compositionally biased region" description="Basic and acidic residues" evidence="1">
    <location>
        <begin position="595"/>
        <end position="616"/>
    </location>
</feature>
<evidence type="ECO:0008006" key="4">
    <source>
        <dbReference type="Google" id="ProtNLM"/>
    </source>
</evidence>
<dbReference type="PANTHER" id="PTHR37327">
    <property type="entry name" value="CHROMOSOME 1, WHOLE GENOME SHOTGUN SEQUENCE"/>
    <property type="match status" value="1"/>
</dbReference>
<dbReference type="SUPFAM" id="SSF116846">
    <property type="entry name" value="MIT domain"/>
    <property type="match status" value="1"/>
</dbReference>